<evidence type="ECO:0000313" key="1">
    <source>
        <dbReference type="EMBL" id="KAK2734435.1"/>
    </source>
</evidence>
<dbReference type="EMBL" id="VYYT01000467">
    <property type="protein sequence ID" value="KAK2734435.1"/>
    <property type="molecule type" value="Genomic_DNA"/>
</dbReference>
<accession>A0AAE0D022</accession>
<keyword evidence="2" id="KW-1185">Reference proteome</keyword>
<dbReference type="AlphaFoldDB" id="A0AAE0D022"/>
<comment type="caution">
    <text evidence="1">The sequence shown here is derived from an EMBL/GenBank/DDBJ whole genome shotgun (WGS) entry which is preliminary data.</text>
</comment>
<protein>
    <submittedName>
        <fullName evidence="1">Uncharacterized protein</fullName>
    </submittedName>
</protein>
<gene>
    <name evidence="1" type="ORF">CKAH01_08108</name>
</gene>
<dbReference type="Proteomes" id="UP001281614">
    <property type="component" value="Unassembled WGS sequence"/>
</dbReference>
<sequence length="188" mass="20694">MQNITSGIANANEARPVGDFPSLAGPLPHHEVNEAGRFYHGIQYRVAQPVGWLELCKVHAADNLTVAWSWTSTRATSTSCPRVPSDSERSAKKDATDRDQIWLVISLHGSIAAGSRAGRAAWRVVGTGSQGEKMGPWVHLVVAGWNREGSTERRPQTFAAGENMELCPHLRKRKLYYVPPRAAQVSHY</sequence>
<organism evidence="1 2">
    <name type="scientific">Colletotrichum kahawae</name>
    <name type="common">Coffee berry disease fungus</name>
    <dbReference type="NCBI Taxonomy" id="34407"/>
    <lineage>
        <taxon>Eukaryota</taxon>
        <taxon>Fungi</taxon>
        <taxon>Dikarya</taxon>
        <taxon>Ascomycota</taxon>
        <taxon>Pezizomycotina</taxon>
        <taxon>Sordariomycetes</taxon>
        <taxon>Hypocreomycetidae</taxon>
        <taxon>Glomerellales</taxon>
        <taxon>Glomerellaceae</taxon>
        <taxon>Colletotrichum</taxon>
        <taxon>Colletotrichum gloeosporioides species complex</taxon>
    </lineage>
</organism>
<reference evidence="1" key="1">
    <citation type="submission" date="2023-02" db="EMBL/GenBank/DDBJ databases">
        <title>Colletotrichum kahawae CIFC_Que2 genome sequencing and assembly.</title>
        <authorList>
            <person name="Baroncelli R."/>
        </authorList>
    </citation>
    <scope>NUCLEOTIDE SEQUENCE</scope>
    <source>
        <strain evidence="1">CIFC_Que2</strain>
    </source>
</reference>
<proteinExistence type="predicted"/>
<evidence type="ECO:0000313" key="2">
    <source>
        <dbReference type="Proteomes" id="UP001281614"/>
    </source>
</evidence>
<name>A0AAE0D022_COLKA</name>